<dbReference type="Proteomes" id="UP000249402">
    <property type="component" value="Unassembled WGS sequence"/>
</dbReference>
<gene>
    <name evidence="1" type="ORF">BO80DRAFT_143534</name>
</gene>
<evidence type="ECO:0000313" key="1">
    <source>
        <dbReference type="EMBL" id="RAK99042.1"/>
    </source>
</evidence>
<dbReference type="VEuPathDB" id="FungiDB:BO80DRAFT_143534"/>
<dbReference type="RefSeq" id="XP_025573370.1">
    <property type="nucleotide sequence ID" value="XM_025713716.1"/>
</dbReference>
<protein>
    <submittedName>
        <fullName evidence="1">Uncharacterized protein</fullName>
    </submittedName>
</protein>
<accession>A0A395GUE7</accession>
<evidence type="ECO:0000313" key="2">
    <source>
        <dbReference type="Proteomes" id="UP000249402"/>
    </source>
</evidence>
<name>A0A395GUE7_9EURO</name>
<organism evidence="1 2">
    <name type="scientific">Aspergillus ibericus CBS 121593</name>
    <dbReference type="NCBI Taxonomy" id="1448316"/>
    <lineage>
        <taxon>Eukaryota</taxon>
        <taxon>Fungi</taxon>
        <taxon>Dikarya</taxon>
        <taxon>Ascomycota</taxon>
        <taxon>Pezizomycotina</taxon>
        <taxon>Eurotiomycetes</taxon>
        <taxon>Eurotiomycetidae</taxon>
        <taxon>Eurotiales</taxon>
        <taxon>Aspergillaceae</taxon>
        <taxon>Aspergillus</taxon>
        <taxon>Aspergillus subgen. Circumdati</taxon>
    </lineage>
</organism>
<keyword evidence="2" id="KW-1185">Reference proteome</keyword>
<reference evidence="1 2" key="1">
    <citation type="submission" date="2018-02" db="EMBL/GenBank/DDBJ databases">
        <title>The genomes of Aspergillus section Nigri reveals drivers in fungal speciation.</title>
        <authorList>
            <consortium name="DOE Joint Genome Institute"/>
            <person name="Vesth T.C."/>
            <person name="Nybo J."/>
            <person name="Theobald S."/>
            <person name="Brandl J."/>
            <person name="Frisvad J.C."/>
            <person name="Nielsen K.F."/>
            <person name="Lyhne E.K."/>
            <person name="Kogle M.E."/>
            <person name="Kuo A."/>
            <person name="Riley R."/>
            <person name="Clum A."/>
            <person name="Nolan M."/>
            <person name="Lipzen A."/>
            <person name="Salamov A."/>
            <person name="Henrissat B."/>
            <person name="Wiebenga A."/>
            <person name="De vries R.P."/>
            <person name="Grigoriev I.V."/>
            <person name="Mortensen U.H."/>
            <person name="Andersen M.R."/>
            <person name="Baker S.E."/>
        </authorList>
    </citation>
    <scope>NUCLEOTIDE SEQUENCE [LARGE SCALE GENOMIC DNA]</scope>
    <source>
        <strain evidence="1 2">CBS 121593</strain>
    </source>
</reference>
<sequence>MQQYSSICGFANTVEALKNFIDDTPREGNLKYPVLQGRELRCLVPLARTCGVDWSVSLKMTGVLGCFIICLFHKLFSNEQIQNIPARADSLHIFFLSAMIYSLSLETTEFSLCIDPMFIVRASSRGPVTGKQHEGPVIIRFLACYIFPFFPCPCFSLSFLTAFCAVSHHLISPPVLYALSLGRRAASDPDSTDKVPMDPVSVQCRSQPGSRWHACFGTPSPFVNRSAGLPRFLSFDVAPGRLAVWYRLGT</sequence>
<dbReference type="GeneID" id="37218581"/>
<dbReference type="EMBL" id="KZ824449">
    <property type="protein sequence ID" value="RAK99042.1"/>
    <property type="molecule type" value="Genomic_DNA"/>
</dbReference>
<dbReference type="AlphaFoldDB" id="A0A395GUE7"/>
<proteinExistence type="predicted"/>